<dbReference type="Pfam" id="PF19457">
    <property type="entry name" value="DUF5994"/>
    <property type="match status" value="1"/>
</dbReference>
<dbReference type="RefSeq" id="WP_369189301.1">
    <property type="nucleotide sequence ID" value="NZ_CP163431.1"/>
</dbReference>
<protein>
    <submittedName>
        <fullName evidence="1">DUF5994 family protein</fullName>
    </submittedName>
</protein>
<dbReference type="AlphaFoldDB" id="A0AB39MAV3"/>
<reference evidence="1" key="1">
    <citation type="submission" date="2024-07" db="EMBL/GenBank/DDBJ databases">
        <authorList>
            <person name="Yu S.T."/>
        </authorList>
    </citation>
    <scope>NUCLEOTIDE SEQUENCE</scope>
    <source>
        <strain evidence="1">R08</strain>
    </source>
</reference>
<organism evidence="1">
    <name type="scientific">Streptomyces sp. R08</name>
    <dbReference type="NCBI Taxonomy" id="3238624"/>
    <lineage>
        <taxon>Bacteria</taxon>
        <taxon>Bacillati</taxon>
        <taxon>Actinomycetota</taxon>
        <taxon>Actinomycetes</taxon>
        <taxon>Kitasatosporales</taxon>
        <taxon>Streptomycetaceae</taxon>
        <taxon>Streptomyces</taxon>
    </lineage>
</organism>
<sequence length="152" mass="16301">MNAPTDTHSSPTSLTPADAGVLMAPSVEQSAPPLLRLRLAAHTAVPRRLDGAWWPHSYDLLTEVPRLLAGLPRTWGHIVSVMVSGRVWSAAPGRMLVANQVVRLHRTTAAHAPNTVVLLAPGRGRWDLLVVPPELTEEAAEPLMAAAVANLR</sequence>
<evidence type="ECO:0000313" key="1">
    <source>
        <dbReference type="EMBL" id="XDQ03392.1"/>
    </source>
</evidence>
<name>A0AB39MAV3_9ACTN</name>
<accession>A0AB39MAV3</accession>
<gene>
    <name evidence="1" type="ORF">AB5J58_25990</name>
</gene>
<proteinExistence type="predicted"/>
<dbReference type="EMBL" id="CP163431">
    <property type="protein sequence ID" value="XDQ03392.1"/>
    <property type="molecule type" value="Genomic_DNA"/>
</dbReference>
<dbReference type="InterPro" id="IPR046036">
    <property type="entry name" value="DUF5994"/>
</dbReference>